<evidence type="ECO:0000313" key="7">
    <source>
        <dbReference type="EMBL" id="BAB60494.1"/>
    </source>
</evidence>
<dbReference type="eggNOG" id="arCOG00184">
    <property type="taxonomic scope" value="Archaea"/>
</dbReference>
<keyword evidence="4 7" id="KW-0067">ATP-binding</keyword>
<name>Q978R3_THEVO</name>
<dbReference type="PROSITE" id="PS50893">
    <property type="entry name" value="ABC_TRANSPORTER_2"/>
    <property type="match status" value="1"/>
</dbReference>
<dbReference type="InterPro" id="IPR017871">
    <property type="entry name" value="ABC_transporter-like_CS"/>
</dbReference>
<evidence type="ECO:0000256" key="1">
    <source>
        <dbReference type="ARBA" id="ARBA00005417"/>
    </source>
</evidence>
<dbReference type="InterPro" id="IPR003593">
    <property type="entry name" value="AAA+_ATPase"/>
</dbReference>
<feature type="coiled-coil region" evidence="5">
    <location>
        <begin position="85"/>
        <end position="115"/>
    </location>
</feature>
<feature type="domain" description="ABC transporter" evidence="6">
    <location>
        <begin position="7"/>
        <end position="301"/>
    </location>
</feature>
<dbReference type="PANTHER" id="PTHR43776">
    <property type="entry name" value="TRANSPORT ATP-BINDING PROTEIN"/>
    <property type="match status" value="1"/>
</dbReference>
<dbReference type="PhylomeDB" id="Q978R3"/>
<dbReference type="InterPro" id="IPR013563">
    <property type="entry name" value="Oligopep_ABC_C"/>
</dbReference>
<dbReference type="EMBL" id="BA000011">
    <property type="protein sequence ID" value="BAB60494.1"/>
    <property type="molecule type" value="Genomic_DNA"/>
</dbReference>
<dbReference type="SMART" id="SM00382">
    <property type="entry name" value="AAA"/>
    <property type="match status" value="1"/>
</dbReference>
<keyword evidence="5" id="KW-0175">Coiled coil</keyword>
<dbReference type="PaxDb" id="273116-14325591"/>
<evidence type="ECO:0000256" key="4">
    <source>
        <dbReference type="ARBA" id="ARBA00022840"/>
    </source>
</evidence>
<dbReference type="GeneID" id="1441468"/>
<evidence type="ECO:0000256" key="2">
    <source>
        <dbReference type="ARBA" id="ARBA00022448"/>
    </source>
</evidence>
<reference evidence="7 8" key="1">
    <citation type="journal article" date="1999" name="Proc. Jpn. Acad.">
        <title>Determination of the complete genomic DNA sequence of Thermoplasma volvanium GSS1.</title>
        <authorList>
            <person name="Kawashima T."/>
            <person name="Yamamoto Y."/>
            <person name="Aramaki H."/>
            <person name="Nunoshiba T."/>
            <person name="Kawamoto T."/>
            <person name="Watanabe K."/>
            <person name="Yamazaki M."/>
            <person name="Kanehori K."/>
            <person name="Amano N."/>
            <person name="Ohya Y."/>
            <person name="Makino K."/>
            <person name="Suzuki M."/>
        </authorList>
    </citation>
    <scope>NUCLEOTIDE SEQUENCE [LARGE SCALE GENOMIC DNA]</scope>
    <source>
        <strain evidence="8">ATCC 51530 / DSM 4299 / JCM 9571 / NBRC 15438 / GSS1</strain>
    </source>
</reference>
<dbReference type="AlphaFoldDB" id="Q978R3"/>
<sequence length="477" mass="54640">MEDEIILYVSHLKKYFDIPNGLGRNLGYVKAVDDVTFTAKKGETIGIVGETGCGKTTLGRTILQLTKATDGNVYFHLDQDIMKKAIELEEEYYSLTHKKEKSEEDKRRIKEVEDELIPFRKKYSLTKMKPKQIKEYRRYMQPVFQDPFSSLDPRKLIKDIIAEPMKLLTNMSKEEILEKEKEIINEIGLSEDHLYRFPHEFSGGQRQRIGIARAISIEPDLLLLDEPTSALDVSVQAQILNMLKDIQQRHNLTYLFISHHLNVIRSMSDRVIVMYLGKIVEIAETHTLFTEMLHPYTKALLSAIPVPDPDTKKQHIILEGEIPSPVNPPKGCYFHNRCPEAMRNCGWSPRDLSEPIRDAFDVFRNPEAEALPEISKIVVDEGNNILHVRFSSQVQDQQKVLSVVQSIVDKESLGKRGIMYKAIENITWESDGKSLAIKMIEPDVPKLVEAKKDHFVSCLLYESPVKEEIENAPNPGN</sequence>
<dbReference type="Gene3D" id="3.40.50.300">
    <property type="entry name" value="P-loop containing nucleotide triphosphate hydrolases"/>
    <property type="match status" value="1"/>
</dbReference>
<dbReference type="GO" id="GO:0005524">
    <property type="term" value="F:ATP binding"/>
    <property type="evidence" value="ECO:0007669"/>
    <property type="project" value="UniProtKB-KW"/>
</dbReference>
<evidence type="ECO:0000256" key="5">
    <source>
        <dbReference type="SAM" id="Coils"/>
    </source>
</evidence>
<evidence type="ECO:0000259" key="6">
    <source>
        <dbReference type="PROSITE" id="PS50893"/>
    </source>
</evidence>
<organism evidence="7 8">
    <name type="scientific">Thermoplasma volcanium (strain ATCC 51530 / DSM 4299 / JCM 9571 / NBRC 15438 / GSS1)</name>
    <dbReference type="NCBI Taxonomy" id="273116"/>
    <lineage>
        <taxon>Archaea</taxon>
        <taxon>Methanobacteriati</taxon>
        <taxon>Thermoplasmatota</taxon>
        <taxon>Thermoplasmata</taxon>
        <taxon>Thermoplasmatales</taxon>
        <taxon>Thermoplasmataceae</taxon>
        <taxon>Thermoplasma</taxon>
    </lineage>
</organism>
<dbReference type="PANTHER" id="PTHR43776:SF7">
    <property type="entry name" value="D,D-DIPEPTIDE TRANSPORT ATP-BINDING PROTEIN DDPF-RELATED"/>
    <property type="match status" value="1"/>
</dbReference>
<accession>Q978R3</accession>
<reference evidence="7 8" key="2">
    <citation type="journal article" date="2000" name="Proc. Natl. Acad. Sci. U.S.A.">
        <title>Archaeal adaptation to higher temperatures revealed by genomic sequence of Thermoplasma volcanium.</title>
        <authorList>
            <person name="Kawashima T."/>
            <person name="Amano N."/>
            <person name="Koike H."/>
            <person name="Makino S."/>
            <person name="Higuchi S."/>
            <person name="Kawashima-Ohya Y."/>
            <person name="Watanabe K."/>
            <person name="Yamazaki M."/>
            <person name="Kanehori K."/>
            <person name="Kawamoto T."/>
            <person name="Nunoshiba T."/>
            <person name="Yamamoto Y."/>
            <person name="Aramaki H."/>
            <person name="Makino K."/>
            <person name="Suzuki M."/>
        </authorList>
    </citation>
    <scope>NUCLEOTIDE SEQUENCE [LARGE SCALE GENOMIC DNA]</scope>
    <source>
        <strain evidence="8">ATCC 51530 / DSM 4299 / JCM 9571 / NBRC 15438 / GSS1</strain>
    </source>
</reference>
<gene>
    <name evidence="7" type="ORF">TVG1396300</name>
</gene>
<dbReference type="Pfam" id="PF08352">
    <property type="entry name" value="oligo_HPY"/>
    <property type="match status" value="1"/>
</dbReference>
<keyword evidence="2" id="KW-0813">Transport</keyword>
<proteinExistence type="inferred from homology"/>
<dbReference type="InterPro" id="IPR050319">
    <property type="entry name" value="ABC_transp_ATP-bind"/>
</dbReference>
<dbReference type="GO" id="GO:0016887">
    <property type="term" value="F:ATP hydrolysis activity"/>
    <property type="evidence" value="ECO:0007669"/>
    <property type="project" value="InterPro"/>
</dbReference>
<dbReference type="GO" id="GO:0015833">
    <property type="term" value="P:peptide transport"/>
    <property type="evidence" value="ECO:0007669"/>
    <property type="project" value="InterPro"/>
</dbReference>
<dbReference type="Proteomes" id="UP000001017">
    <property type="component" value="Chromosome"/>
</dbReference>
<dbReference type="InterPro" id="IPR027417">
    <property type="entry name" value="P-loop_NTPase"/>
</dbReference>
<dbReference type="KEGG" id="tvo:TVG1396300"/>
<dbReference type="NCBIfam" id="TIGR01727">
    <property type="entry name" value="oligo_HPY"/>
    <property type="match status" value="1"/>
</dbReference>
<dbReference type="HOGENOM" id="CLU_000604_1_23_2"/>
<dbReference type="CDD" id="cd03257">
    <property type="entry name" value="ABC_NikE_OppD_transporters"/>
    <property type="match status" value="1"/>
</dbReference>
<keyword evidence="8" id="KW-1185">Reference proteome</keyword>
<dbReference type="RefSeq" id="WP_010917586.1">
    <property type="nucleotide sequence ID" value="NC_002689.2"/>
</dbReference>
<dbReference type="PROSITE" id="PS00211">
    <property type="entry name" value="ABC_TRANSPORTER_1"/>
    <property type="match status" value="1"/>
</dbReference>
<comment type="similarity">
    <text evidence="1">Belongs to the ABC transporter superfamily.</text>
</comment>
<evidence type="ECO:0000256" key="3">
    <source>
        <dbReference type="ARBA" id="ARBA00022741"/>
    </source>
</evidence>
<dbReference type="OrthoDB" id="18209at2157"/>
<dbReference type="InterPro" id="IPR003439">
    <property type="entry name" value="ABC_transporter-like_ATP-bd"/>
</dbReference>
<dbReference type="GO" id="GO:0055085">
    <property type="term" value="P:transmembrane transport"/>
    <property type="evidence" value="ECO:0007669"/>
    <property type="project" value="UniProtKB-ARBA"/>
</dbReference>
<dbReference type="SUPFAM" id="SSF52540">
    <property type="entry name" value="P-loop containing nucleoside triphosphate hydrolases"/>
    <property type="match status" value="1"/>
</dbReference>
<keyword evidence="3" id="KW-0547">Nucleotide-binding</keyword>
<dbReference type="Pfam" id="PF00005">
    <property type="entry name" value="ABC_tran"/>
    <property type="match status" value="1"/>
</dbReference>
<protein>
    <submittedName>
        <fullName evidence="7">ABC transport system ATP-binding protein P1P2A1A2</fullName>
    </submittedName>
</protein>
<dbReference type="STRING" id="273116.gene:9382160"/>
<evidence type="ECO:0000313" key="8">
    <source>
        <dbReference type="Proteomes" id="UP000001017"/>
    </source>
</evidence>